<comment type="subcellular location">
    <subcellularLocation>
        <location evidence="2 11">Cytoplasm</location>
    </subcellularLocation>
</comment>
<protein>
    <recommendedName>
        <fullName evidence="4 11">Translation initiation factor 5A</fullName>
    </recommendedName>
    <alternativeName>
        <fullName evidence="10 11">Hypusine-containing protein</fullName>
    </alternativeName>
    <alternativeName>
        <fullName evidence="9 11">eIF-5A</fullName>
    </alternativeName>
</protein>
<dbReference type="InterPro" id="IPR014722">
    <property type="entry name" value="Rib_uL2_dom2"/>
</dbReference>
<organism evidence="13">
    <name type="scientific">uncultured korarchaeote</name>
    <dbReference type="NCBI Taxonomy" id="161241"/>
    <lineage>
        <taxon>Archaea</taxon>
        <taxon>Thermoproteota</taxon>
        <taxon>environmental samples</taxon>
    </lineage>
</organism>
<dbReference type="GO" id="GO:0005737">
    <property type="term" value="C:cytoplasm"/>
    <property type="evidence" value="ECO:0007669"/>
    <property type="project" value="UniProtKB-SubCell"/>
</dbReference>
<dbReference type="GO" id="GO:0043022">
    <property type="term" value="F:ribosome binding"/>
    <property type="evidence" value="ECO:0007669"/>
    <property type="project" value="InterPro"/>
</dbReference>
<dbReference type="GO" id="GO:0045905">
    <property type="term" value="P:positive regulation of translational termination"/>
    <property type="evidence" value="ECO:0007669"/>
    <property type="project" value="InterPro"/>
</dbReference>
<dbReference type="SUPFAM" id="SSF50104">
    <property type="entry name" value="Translation proteins SH3-like domain"/>
    <property type="match status" value="1"/>
</dbReference>
<dbReference type="InterPro" id="IPR001884">
    <property type="entry name" value="IF5A-like"/>
</dbReference>
<dbReference type="GO" id="GO:0003723">
    <property type="term" value="F:RNA binding"/>
    <property type="evidence" value="ECO:0007669"/>
    <property type="project" value="InterPro"/>
</dbReference>
<dbReference type="CDD" id="cd04467">
    <property type="entry name" value="S1_aIF5A"/>
    <property type="match status" value="1"/>
</dbReference>
<keyword evidence="6 11" id="KW-0396">Initiation factor</keyword>
<evidence type="ECO:0000256" key="9">
    <source>
        <dbReference type="ARBA" id="ARBA00032030"/>
    </source>
</evidence>
<dbReference type="InterPro" id="IPR008991">
    <property type="entry name" value="Translation_prot_SH3-like_sf"/>
</dbReference>
<evidence type="ECO:0000256" key="1">
    <source>
        <dbReference type="ARBA" id="ARBA00003980"/>
    </source>
</evidence>
<evidence type="ECO:0000256" key="5">
    <source>
        <dbReference type="ARBA" id="ARBA00022490"/>
    </source>
</evidence>
<dbReference type="SUPFAM" id="SSF50249">
    <property type="entry name" value="Nucleic acid-binding proteins"/>
    <property type="match status" value="1"/>
</dbReference>
<dbReference type="InterPro" id="IPR019769">
    <property type="entry name" value="Trans_elong_IF5A_hypusine_site"/>
</dbReference>
<evidence type="ECO:0000256" key="7">
    <source>
        <dbReference type="ARBA" id="ARBA00022917"/>
    </source>
</evidence>
<dbReference type="Gene3D" id="2.40.50.140">
    <property type="entry name" value="Nucleic acid-binding proteins"/>
    <property type="match status" value="1"/>
</dbReference>
<dbReference type="GO" id="GO:0003743">
    <property type="term" value="F:translation initiation factor activity"/>
    <property type="evidence" value="ECO:0007669"/>
    <property type="project" value="UniProtKB-UniRule"/>
</dbReference>
<evidence type="ECO:0000256" key="4">
    <source>
        <dbReference type="ARBA" id="ARBA00016327"/>
    </source>
</evidence>
<keyword evidence="7 11" id="KW-0648">Protein biosynthesis</keyword>
<comment type="similarity">
    <text evidence="3 11">Belongs to the eIF-5A family.</text>
</comment>
<dbReference type="PROSITE" id="PS00302">
    <property type="entry name" value="IF5A_HYPUSINE"/>
    <property type="match status" value="1"/>
</dbReference>
<dbReference type="PANTHER" id="PTHR11673">
    <property type="entry name" value="TRANSLATION INITIATION FACTOR 5A FAMILY MEMBER"/>
    <property type="match status" value="1"/>
</dbReference>
<evidence type="ECO:0000256" key="2">
    <source>
        <dbReference type="ARBA" id="ARBA00004496"/>
    </source>
</evidence>
<evidence type="ECO:0000313" key="13">
    <source>
        <dbReference type="EMBL" id="AOZ56111.1"/>
    </source>
</evidence>
<keyword evidence="8 11" id="KW-0385">Hypusine</keyword>
<dbReference type="Gene3D" id="2.30.30.30">
    <property type="match status" value="1"/>
</dbReference>
<dbReference type="InterPro" id="IPR048670">
    <property type="entry name" value="IF5A-like_N"/>
</dbReference>
<keyword evidence="5 11" id="KW-0963">Cytoplasm</keyword>
<feature type="modified residue" description="Hypusine" evidence="11">
    <location>
        <position position="36"/>
    </location>
</feature>
<evidence type="ECO:0000256" key="3">
    <source>
        <dbReference type="ARBA" id="ARBA00006016"/>
    </source>
</evidence>
<evidence type="ECO:0000256" key="11">
    <source>
        <dbReference type="HAMAP-Rule" id="MF_00085"/>
    </source>
</evidence>
<evidence type="ECO:0000256" key="8">
    <source>
        <dbReference type="ARBA" id="ARBA00023071"/>
    </source>
</evidence>
<dbReference type="GO" id="GO:0003746">
    <property type="term" value="F:translation elongation factor activity"/>
    <property type="evidence" value="ECO:0007669"/>
    <property type="project" value="UniProtKB-KW"/>
</dbReference>
<evidence type="ECO:0000256" key="6">
    <source>
        <dbReference type="ARBA" id="ARBA00022540"/>
    </source>
</evidence>
<dbReference type="PIRSF" id="PIRSF003025">
    <property type="entry name" value="eIF5A"/>
    <property type="match status" value="1"/>
</dbReference>
<dbReference type="HAMAP" id="MF_00085">
    <property type="entry name" value="eIF_5A"/>
    <property type="match status" value="1"/>
</dbReference>
<reference evidence="13" key="1">
    <citation type="journal article" date="2017" name="Nature">
        <title>Metagenomic exploration of ASGARD archaea illuminates the origin of cellular complexity in eukaryotes.</title>
        <authorList>
            <person name="Zaremba-Niedzwiedzka K."/>
            <person name="Caceres E.F."/>
            <person name="Saw J.H.W."/>
            <person name="Backstrom D."/>
            <person name="Juzokaite L."/>
            <person name="Vancaester E."/>
            <person name="Seitz K.W."/>
            <person name="Anantharaman K."/>
            <person name="Starnawski P."/>
            <person name="Kjeldsen K.U."/>
            <person name="Stott M.B."/>
            <person name="Nunoura T."/>
            <person name="Banfield J.F."/>
            <person name="Schramm A."/>
            <person name="Baker B.J."/>
            <person name="Spang A."/>
            <person name="Ettema T.J.G."/>
        </authorList>
    </citation>
    <scope>NUCLEOTIDE SEQUENCE</scope>
    <source>
        <strain evidence="13">TIV_2</strain>
    </source>
</reference>
<dbReference type="AlphaFoldDB" id="A0A1L2JTA1"/>
<dbReference type="InterPro" id="IPR012340">
    <property type="entry name" value="NA-bd_OB-fold"/>
</dbReference>
<name>A0A1L2JTA1_9CREN</name>
<dbReference type="InterPro" id="IPR020189">
    <property type="entry name" value="IF5A_C"/>
</dbReference>
<comment type="function">
    <text evidence="1 11">Functions by promoting the formation of the first peptide bond.</text>
</comment>
<feature type="domain" description="Translation initiation factor 5A C-terminal" evidence="12">
    <location>
        <begin position="69"/>
        <end position="132"/>
    </location>
</feature>
<evidence type="ECO:0000259" key="12">
    <source>
        <dbReference type="SMART" id="SM01376"/>
    </source>
</evidence>
<evidence type="ECO:0000256" key="10">
    <source>
        <dbReference type="ARBA" id="ARBA00032163"/>
    </source>
</evidence>
<dbReference type="NCBIfam" id="NF003076">
    <property type="entry name" value="PRK03999.1"/>
    <property type="match status" value="1"/>
</dbReference>
<dbReference type="SMART" id="SM01376">
    <property type="entry name" value="eIF-5a"/>
    <property type="match status" value="1"/>
</dbReference>
<sequence>MGVTHGSAGDLKKGSYVVIDGEPCVVLSVAKSKPGKHGAAKVRIEARGLFDGSRRSKIFPADAAVEIPIISKRSAQVLAVMGDTVQLMDLETYETFELPLSSVEEEDRPKLAAGAEVEYWEALGKRKVMNVKGPS</sequence>
<dbReference type="GO" id="GO:0045901">
    <property type="term" value="P:positive regulation of translational elongation"/>
    <property type="evidence" value="ECO:0007669"/>
    <property type="project" value="InterPro"/>
</dbReference>
<dbReference type="Pfam" id="PF01287">
    <property type="entry name" value="eIF-5a"/>
    <property type="match status" value="1"/>
</dbReference>
<dbReference type="NCBIfam" id="TIGR00037">
    <property type="entry name" value="eIF_5A"/>
    <property type="match status" value="1"/>
</dbReference>
<proteinExistence type="inferred from homology"/>
<gene>
    <name evidence="11" type="primary">eif5a</name>
</gene>
<keyword evidence="13" id="KW-0251">Elongation factor</keyword>
<dbReference type="InterPro" id="IPR022847">
    <property type="entry name" value="Transl_elong_IF5A_arc"/>
</dbReference>
<dbReference type="Pfam" id="PF21485">
    <property type="entry name" value="IF5A-like_N"/>
    <property type="match status" value="1"/>
</dbReference>
<accession>A0A1L2JTA1</accession>
<dbReference type="EMBL" id="KX765024">
    <property type="protein sequence ID" value="AOZ56111.1"/>
    <property type="molecule type" value="Genomic_DNA"/>
</dbReference>